<dbReference type="EMBL" id="KV875100">
    <property type="protein sequence ID" value="OIW26370.1"/>
    <property type="molecule type" value="Genomic_DNA"/>
</dbReference>
<evidence type="ECO:0000313" key="1">
    <source>
        <dbReference type="EMBL" id="OIW26370.1"/>
    </source>
</evidence>
<evidence type="ECO:0000313" key="2">
    <source>
        <dbReference type="Proteomes" id="UP000182658"/>
    </source>
</evidence>
<reference evidence="1 2" key="1">
    <citation type="submission" date="2016-10" db="EMBL/GenBank/DDBJ databases">
        <title>Draft genome sequence of Coniochaeta ligniaria NRRL30616, a lignocellulolytic fungus for bioabatement of inhibitors in plant biomass hydrolysates.</title>
        <authorList>
            <consortium name="DOE Joint Genome Institute"/>
            <person name="Jimenez D.J."/>
            <person name="Hector R.E."/>
            <person name="Riley R."/>
            <person name="Sun H."/>
            <person name="Grigoriev I.V."/>
            <person name="Van Elsas J.D."/>
            <person name="Nichols N.N."/>
        </authorList>
    </citation>
    <scope>NUCLEOTIDE SEQUENCE [LARGE SCALE GENOMIC DNA]</scope>
    <source>
        <strain evidence="1 2">NRRL 30616</strain>
    </source>
</reference>
<accession>A0A1J7JFJ3</accession>
<keyword evidence="2" id="KW-1185">Reference proteome</keyword>
<name>A0A1J7JFJ3_9PEZI</name>
<proteinExistence type="predicted"/>
<organism evidence="1 2">
    <name type="scientific">Coniochaeta ligniaria NRRL 30616</name>
    <dbReference type="NCBI Taxonomy" id="1408157"/>
    <lineage>
        <taxon>Eukaryota</taxon>
        <taxon>Fungi</taxon>
        <taxon>Dikarya</taxon>
        <taxon>Ascomycota</taxon>
        <taxon>Pezizomycotina</taxon>
        <taxon>Sordariomycetes</taxon>
        <taxon>Sordariomycetidae</taxon>
        <taxon>Coniochaetales</taxon>
        <taxon>Coniochaetaceae</taxon>
        <taxon>Coniochaeta</taxon>
    </lineage>
</organism>
<dbReference type="InParanoid" id="A0A1J7JFJ3"/>
<dbReference type="Proteomes" id="UP000182658">
    <property type="component" value="Unassembled WGS sequence"/>
</dbReference>
<sequence length="198" mass="22230">MSKLPRKSRRFVMTRRCVGLPRDPWSQESSCAAHPAWNLDLADKAELSALLNTLRRKADKGLYCPQVFSIFVPTSAQKPRPLSWSALVRVLRFVPAGLGFLWIAFAKGCRLSFHAVRSLLKTYLSYNCCSYHIRLCLAQAAAALKDRPERTARIAGSSRQTSYCRWIWRAVTRVLLKADSGGITVVLRGVVHALTARN</sequence>
<dbReference type="AlphaFoldDB" id="A0A1J7JFJ3"/>
<protein>
    <submittedName>
        <fullName evidence="1">Uncharacterized protein</fullName>
    </submittedName>
</protein>
<gene>
    <name evidence="1" type="ORF">CONLIGDRAFT_470140</name>
</gene>